<dbReference type="Proteomes" id="UP000060277">
    <property type="component" value="Chromosome"/>
</dbReference>
<evidence type="ECO:0000313" key="6">
    <source>
        <dbReference type="Proteomes" id="UP000060277"/>
    </source>
</evidence>
<dbReference type="InterPro" id="IPR018490">
    <property type="entry name" value="cNMP-bd_dom_sf"/>
</dbReference>
<gene>
    <name evidence="5" type="ORF">AT302_20980</name>
</gene>
<dbReference type="InterPro" id="IPR014710">
    <property type="entry name" value="RmlC-like_jellyroll"/>
</dbReference>
<evidence type="ECO:0000256" key="1">
    <source>
        <dbReference type="ARBA" id="ARBA00023015"/>
    </source>
</evidence>
<evidence type="ECO:0000313" key="5">
    <source>
        <dbReference type="EMBL" id="ALS61886.1"/>
    </source>
</evidence>
<dbReference type="InterPro" id="IPR000595">
    <property type="entry name" value="cNMP-bd_dom"/>
</dbReference>
<name>A0ABN4JN35_9BURK</name>
<dbReference type="CDD" id="cd00038">
    <property type="entry name" value="CAP_ED"/>
    <property type="match status" value="1"/>
</dbReference>
<evidence type="ECO:0000259" key="4">
    <source>
        <dbReference type="PROSITE" id="PS50042"/>
    </source>
</evidence>
<dbReference type="EMBL" id="CP013480">
    <property type="protein sequence ID" value="ALS61886.1"/>
    <property type="molecule type" value="Genomic_DNA"/>
</dbReference>
<dbReference type="Pfam" id="PF13545">
    <property type="entry name" value="HTH_Crp_2"/>
    <property type="match status" value="1"/>
</dbReference>
<keyword evidence="1" id="KW-0805">Transcription regulation</keyword>
<dbReference type="RefSeq" id="WP_058378796.1">
    <property type="nucleotide sequence ID" value="NZ_CP013480.3"/>
</dbReference>
<dbReference type="SUPFAM" id="SSF46785">
    <property type="entry name" value="Winged helix' DNA-binding domain"/>
    <property type="match status" value="1"/>
</dbReference>
<dbReference type="InterPro" id="IPR012318">
    <property type="entry name" value="HTH_CRP"/>
</dbReference>
<sequence>MEAPAPDVLDTAPSIDAHTAPAYANPGQRIALQAASHLPLQSSGRDLTAQQRDIVWAAFRNNAGLRNWPDDVLEALVGAGHLRTYPDGTLIYGAGEACPDIHVILSGVLEWEWSSPEGGRAVEDFIPPGEVANFIAVLTGETSVHNQRARGLTRLFHIPAHALNAQLTHHPTLTATLLRLIAGRARGLHDRLGRHSLTPFRARLAYQLLALAKRYGVPETAETSETHGAAGGIALSLRLSQEDLAALLMASRQYLNREFRWFLDRHIVRIRYGRITLLDLAQLRAISEGVDEGHSGSDDA</sequence>
<accession>A0ABN4JN35</accession>
<dbReference type="Gene3D" id="1.10.10.10">
    <property type="entry name" value="Winged helix-like DNA-binding domain superfamily/Winged helix DNA-binding domain"/>
    <property type="match status" value="1"/>
</dbReference>
<organism evidence="5 6">
    <name type="scientific">Pandoraea norimbergensis</name>
    <dbReference type="NCBI Taxonomy" id="93219"/>
    <lineage>
        <taxon>Bacteria</taxon>
        <taxon>Pseudomonadati</taxon>
        <taxon>Pseudomonadota</taxon>
        <taxon>Betaproteobacteria</taxon>
        <taxon>Burkholderiales</taxon>
        <taxon>Burkholderiaceae</taxon>
        <taxon>Pandoraea</taxon>
    </lineage>
</organism>
<evidence type="ECO:0000256" key="3">
    <source>
        <dbReference type="ARBA" id="ARBA00023163"/>
    </source>
</evidence>
<dbReference type="SMART" id="SM00100">
    <property type="entry name" value="cNMP"/>
    <property type="match status" value="1"/>
</dbReference>
<dbReference type="Pfam" id="PF00027">
    <property type="entry name" value="cNMP_binding"/>
    <property type="match status" value="1"/>
</dbReference>
<reference evidence="6" key="1">
    <citation type="submission" date="2015-12" db="EMBL/GenBank/DDBJ databases">
        <title>Complete genome sequence of Pandoraea norimbergensis DSM 11628.</title>
        <authorList>
            <person name="Ee R."/>
            <person name="Lim Y.-L."/>
            <person name="Yong D."/>
            <person name="Yin W.-F."/>
            <person name="Chan K.-G."/>
        </authorList>
    </citation>
    <scope>NUCLEOTIDE SEQUENCE [LARGE SCALE GENOMIC DNA]</scope>
    <source>
        <strain evidence="6">DSM 11628</strain>
    </source>
</reference>
<dbReference type="InterPro" id="IPR036390">
    <property type="entry name" value="WH_DNA-bd_sf"/>
</dbReference>
<dbReference type="Gene3D" id="2.60.120.10">
    <property type="entry name" value="Jelly Rolls"/>
    <property type="match status" value="1"/>
</dbReference>
<protein>
    <recommendedName>
        <fullName evidence="4">Cyclic nucleotide-binding domain-containing protein</fullName>
    </recommendedName>
</protein>
<dbReference type="PROSITE" id="PS50042">
    <property type="entry name" value="CNMP_BINDING_3"/>
    <property type="match status" value="1"/>
</dbReference>
<evidence type="ECO:0000256" key="2">
    <source>
        <dbReference type="ARBA" id="ARBA00023125"/>
    </source>
</evidence>
<dbReference type="SUPFAM" id="SSF51206">
    <property type="entry name" value="cAMP-binding domain-like"/>
    <property type="match status" value="1"/>
</dbReference>
<keyword evidence="2" id="KW-0238">DNA-binding</keyword>
<keyword evidence="3" id="KW-0804">Transcription</keyword>
<keyword evidence="6" id="KW-1185">Reference proteome</keyword>
<dbReference type="InterPro" id="IPR036388">
    <property type="entry name" value="WH-like_DNA-bd_sf"/>
</dbReference>
<feature type="domain" description="Cyclic nucleotide-binding" evidence="4">
    <location>
        <begin position="64"/>
        <end position="149"/>
    </location>
</feature>
<proteinExistence type="predicted"/>